<evidence type="ECO:0000313" key="4">
    <source>
        <dbReference type="Proteomes" id="UP001178507"/>
    </source>
</evidence>
<dbReference type="Proteomes" id="UP001178507">
    <property type="component" value="Unassembled WGS sequence"/>
</dbReference>
<feature type="chain" id="PRO_5041229749" description="Nucleotide-diphospho-sugar transferase domain-containing protein" evidence="1">
    <location>
        <begin position="18"/>
        <end position="333"/>
    </location>
</feature>
<proteinExistence type="predicted"/>
<reference evidence="3" key="1">
    <citation type="submission" date="2023-08" db="EMBL/GenBank/DDBJ databases">
        <authorList>
            <person name="Chen Y."/>
            <person name="Shah S."/>
            <person name="Dougan E. K."/>
            <person name="Thang M."/>
            <person name="Chan C."/>
        </authorList>
    </citation>
    <scope>NUCLEOTIDE SEQUENCE</scope>
</reference>
<dbReference type="InterPro" id="IPR005069">
    <property type="entry name" value="Nucl-diP-sugar_transferase"/>
</dbReference>
<accession>A0AA36HRG3</accession>
<name>A0AA36HRG3_9DINO</name>
<protein>
    <recommendedName>
        <fullName evidence="2">Nucleotide-diphospho-sugar transferase domain-containing protein</fullName>
    </recommendedName>
</protein>
<dbReference type="Pfam" id="PF03407">
    <property type="entry name" value="Nucleotid_trans"/>
    <property type="match status" value="1"/>
</dbReference>
<gene>
    <name evidence="3" type="ORF">EVOR1521_LOCUS3229</name>
</gene>
<dbReference type="EMBL" id="CAUJNA010000192">
    <property type="protein sequence ID" value="CAJ1373405.1"/>
    <property type="molecule type" value="Genomic_DNA"/>
</dbReference>
<feature type="domain" description="Nucleotide-diphospho-sugar transferase" evidence="2">
    <location>
        <begin position="142"/>
        <end position="293"/>
    </location>
</feature>
<evidence type="ECO:0000259" key="2">
    <source>
        <dbReference type="Pfam" id="PF03407"/>
    </source>
</evidence>
<evidence type="ECO:0000313" key="3">
    <source>
        <dbReference type="EMBL" id="CAJ1373405.1"/>
    </source>
</evidence>
<sequence length="333" mass="37564">MVRLSLVPFGLLTPSLALSPVADANEPWTNFLVFDAHYLPMAKCWFRWFEQNASPQPLKVGCMDARSCAEARNWQAPLQSKVSHMEVLNEVDTSLLTRRAEARGAAAKRALEVKSEGTVLPRQMIRSEASEDAASQEAGDGQWPRNNYIHMYHRMIWDTLEQHQRAILHLDIDALWLKSPDQYLQKVLRKHPDADIVVSSSTEANPLSLREKWGFVLNVGFILYRYTDKVKALFEEDLLPAKHQSCQQLLNFALDKKGCTWRSNDTNTSDTFGKCGGLKVVALSQSFVSRSVDLSYSPEALPKLPAIAHPDTGLLTMTGISRMKKFRDMNLCS</sequence>
<comment type="caution">
    <text evidence="3">The sequence shown here is derived from an EMBL/GenBank/DDBJ whole genome shotgun (WGS) entry which is preliminary data.</text>
</comment>
<organism evidence="3 4">
    <name type="scientific">Effrenium voratum</name>
    <dbReference type="NCBI Taxonomy" id="2562239"/>
    <lineage>
        <taxon>Eukaryota</taxon>
        <taxon>Sar</taxon>
        <taxon>Alveolata</taxon>
        <taxon>Dinophyceae</taxon>
        <taxon>Suessiales</taxon>
        <taxon>Symbiodiniaceae</taxon>
        <taxon>Effrenium</taxon>
    </lineage>
</organism>
<keyword evidence="4" id="KW-1185">Reference proteome</keyword>
<keyword evidence="1" id="KW-0732">Signal</keyword>
<evidence type="ECO:0000256" key="1">
    <source>
        <dbReference type="SAM" id="SignalP"/>
    </source>
</evidence>
<feature type="signal peptide" evidence="1">
    <location>
        <begin position="1"/>
        <end position="17"/>
    </location>
</feature>
<dbReference type="AlphaFoldDB" id="A0AA36HRG3"/>